<evidence type="ECO:0000313" key="3">
    <source>
        <dbReference type="Proteomes" id="UP000638560"/>
    </source>
</evidence>
<dbReference type="Pfam" id="PF12730">
    <property type="entry name" value="ABC2_membrane_4"/>
    <property type="match status" value="1"/>
</dbReference>
<feature type="transmembrane region" description="Helical" evidence="1">
    <location>
        <begin position="138"/>
        <end position="163"/>
    </location>
</feature>
<comment type="caution">
    <text evidence="2">The sequence shown here is derived from an EMBL/GenBank/DDBJ whole genome shotgun (WGS) entry which is preliminary data.</text>
</comment>
<dbReference type="PANTHER" id="PTHR37305:SF1">
    <property type="entry name" value="MEMBRANE PROTEIN"/>
    <property type="match status" value="1"/>
</dbReference>
<feature type="transmembrane region" description="Helical" evidence="1">
    <location>
        <begin position="52"/>
        <end position="72"/>
    </location>
</feature>
<keyword evidence="1" id="KW-1133">Transmembrane helix</keyword>
<protein>
    <submittedName>
        <fullName evidence="2">ABC transporter permease</fullName>
    </submittedName>
</protein>
<reference evidence="2 3" key="1">
    <citation type="submission" date="2020-11" db="EMBL/GenBank/DDBJ databases">
        <title>A novel isolate from a Black sea contaminated sediment with potential to produce alkanes: Plantactinospora alkalitolerans sp. nov.</title>
        <authorList>
            <person name="Carro L."/>
            <person name="Veyisoglu A."/>
            <person name="Guven K."/>
            <person name="Schumann P."/>
            <person name="Klenk H.-P."/>
            <person name="Sahin N."/>
        </authorList>
    </citation>
    <scope>NUCLEOTIDE SEQUENCE [LARGE SCALE GENOMIC DNA]</scope>
    <source>
        <strain evidence="2 3">S1510</strain>
    </source>
</reference>
<evidence type="ECO:0000313" key="2">
    <source>
        <dbReference type="EMBL" id="MBF9131684.1"/>
    </source>
</evidence>
<feature type="transmembrane region" description="Helical" evidence="1">
    <location>
        <begin position="170"/>
        <end position="189"/>
    </location>
</feature>
<evidence type="ECO:0000256" key="1">
    <source>
        <dbReference type="SAM" id="Phobius"/>
    </source>
</evidence>
<dbReference type="RefSeq" id="WP_196203222.1">
    <property type="nucleotide sequence ID" value="NZ_JADPUN010000205.1"/>
</dbReference>
<keyword evidence="1" id="KW-0472">Membrane</keyword>
<feature type="transmembrane region" description="Helical" evidence="1">
    <location>
        <begin position="18"/>
        <end position="37"/>
    </location>
</feature>
<keyword evidence="3" id="KW-1185">Reference proteome</keyword>
<feature type="transmembrane region" description="Helical" evidence="1">
    <location>
        <begin position="216"/>
        <end position="238"/>
    </location>
</feature>
<dbReference type="EMBL" id="JADPUN010000205">
    <property type="protein sequence ID" value="MBF9131684.1"/>
    <property type="molecule type" value="Genomic_DNA"/>
</dbReference>
<sequence length="243" mass="25042">MTALLGAELLRLRTTRGVWLLLAVAQLLIVVGVSGVMRSRDDVGSPEVQQAAIAHVGLISLFTLVLGIMAMAGEYRHRTITDTYLTVPRRTPVVVAKLVVHTVAGLLFGAVTALVAVAAAAIWLTGRGSSLDVGSTDLWLTVAGGVAWNAAFAAIGVGVGALITNQIGAIAASLAWLALVEGLVARLVGDAQHWLPFALGSALNRLPTATDGPPQWQAGLALAGYAVAFVVAGVATTVRRDIT</sequence>
<proteinExistence type="predicted"/>
<keyword evidence="1" id="KW-0812">Transmembrane</keyword>
<dbReference type="PANTHER" id="PTHR37305">
    <property type="entry name" value="INTEGRAL MEMBRANE PROTEIN-RELATED"/>
    <property type="match status" value="1"/>
</dbReference>
<gene>
    <name evidence="2" type="ORF">I0C86_22340</name>
</gene>
<organism evidence="2 3">
    <name type="scientific">Plantactinospora alkalitolerans</name>
    <dbReference type="NCBI Taxonomy" id="2789879"/>
    <lineage>
        <taxon>Bacteria</taxon>
        <taxon>Bacillati</taxon>
        <taxon>Actinomycetota</taxon>
        <taxon>Actinomycetes</taxon>
        <taxon>Micromonosporales</taxon>
        <taxon>Micromonosporaceae</taxon>
        <taxon>Plantactinospora</taxon>
    </lineage>
</organism>
<dbReference type="Proteomes" id="UP000638560">
    <property type="component" value="Unassembled WGS sequence"/>
</dbReference>
<accession>A0ABS0H019</accession>
<name>A0ABS0H019_9ACTN</name>
<feature type="transmembrane region" description="Helical" evidence="1">
    <location>
        <begin position="93"/>
        <end position="126"/>
    </location>
</feature>